<evidence type="ECO:0000313" key="1">
    <source>
        <dbReference type="EMBL" id="SFW26695.1"/>
    </source>
</evidence>
<dbReference type="RefSeq" id="WP_072302564.1">
    <property type="nucleotide sequence ID" value="NZ_FPIY01000001.1"/>
</dbReference>
<dbReference type="STRING" id="76595.SAMN05660313_00921"/>
<evidence type="ECO:0000313" key="2">
    <source>
        <dbReference type="Proteomes" id="UP000183257"/>
    </source>
</evidence>
<name>A0A1K1MUC7_9FLAO</name>
<accession>A0A1K1MUC7</accession>
<reference evidence="2" key="1">
    <citation type="submission" date="2016-11" db="EMBL/GenBank/DDBJ databases">
        <authorList>
            <person name="Varghese N."/>
            <person name="Submissions S."/>
        </authorList>
    </citation>
    <scope>NUCLEOTIDE SEQUENCE [LARGE SCALE GENOMIC DNA]</scope>
    <source>
        <strain evidence="2">DSM 24786</strain>
    </source>
</reference>
<dbReference type="Proteomes" id="UP000183257">
    <property type="component" value="Unassembled WGS sequence"/>
</dbReference>
<dbReference type="EMBL" id="FPIY01000001">
    <property type="protein sequence ID" value="SFW26695.1"/>
    <property type="molecule type" value="Genomic_DNA"/>
</dbReference>
<protein>
    <submittedName>
        <fullName evidence="1">Uncharacterized protein</fullName>
    </submittedName>
</protein>
<keyword evidence="2" id="KW-1185">Reference proteome</keyword>
<dbReference type="AlphaFoldDB" id="A0A1K1MUC7"/>
<gene>
    <name evidence="1" type="ORF">SAMN05660313_00921</name>
</gene>
<dbReference type="OrthoDB" id="9841382at2"/>
<organism evidence="1 2">
    <name type="scientific">Cellulophaga fucicola</name>
    <dbReference type="NCBI Taxonomy" id="76595"/>
    <lineage>
        <taxon>Bacteria</taxon>
        <taxon>Pseudomonadati</taxon>
        <taxon>Bacteroidota</taxon>
        <taxon>Flavobacteriia</taxon>
        <taxon>Flavobacteriales</taxon>
        <taxon>Flavobacteriaceae</taxon>
        <taxon>Cellulophaga</taxon>
    </lineage>
</organism>
<proteinExistence type="predicted"/>
<sequence>MLALAEDFFNANSLNDITQWHIFEQVFTQSDLKNILSTTKAKDALKELAKINKLQEFFPNEEISSIDHFINKITEINVFETIYK</sequence>